<feature type="compositionally biased region" description="Polar residues" evidence="1">
    <location>
        <begin position="86"/>
        <end position="104"/>
    </location>
</feature>
<evidence type="ECO:0000313" key="3">
    <source>
        <dbReference type="Proteomes" id="UP001457282"/>
    </source>
</evidence>
<protein>
    <submittedName>
        <fullName evidence="2">Uncharacterized protein</fullName>
    </submittedName>
</protein>
<reference evidence="2 3" key="1">
    <citation type="journal article" date="2023" name="G3 (Bethesda)">
        <title>A chromosome-length genome assembly and annotation of blackberry (Rubus argutus, cv. 'Hillquist').</title>
        <authorList>
            <person name="Bruna T."/>
            <person name="Aryal R."/>
            <person name="Dudchenko O."/>
            <person name="Sargent D.J."/>
            <person name="Mead D."/>
            <person name="Buti M."/>
            <person name="Cavallini A."/>
            <person name="Hytonen T."/>
            <person name="Andres J."/>
            <person name="Pham M."/>
            <person name="Weisz D."/>
            <person name="Mascagni F."/>
            <person name="Usai G."/>
            <person name="Natali L."/>
            <person name="Bassil N."/>
            <person name="Fernandez G.E."/>
            <person name="Lomsadze A."/>
            <person name="Armour M."/>
            <person name="Olukolu B."/>
            <person name="Poorten T."/>
            <person name="Britton C."/>
            <person name="Davik J."/>
            <person name="Ashrafi H."/>
            <person name="Aiden E.L."/>
            <person name="Borodovsky M."/>
            <person name="Worthington M."/>
        </authorList>
    </citation>
    <scope>NUCLEOTIDE SEQUENCE [LARGE SCALE GENOMIC DNA]</scope>
    <source>
        <strain evidence="2">PI 553951</strain>
    </source>
</reference>
<keyword evidence="3" id="KW-1185">Reference proteome</keyword>
<organism evidence="2 3">
    <name type="scientific">Rubus argutus</name>
    <name type="common">Southern blackberry</name>
    <dbReference type="NCBI Taxonomy" id="59490"/>
    <lineage>
        <taxon>Eukaryota</taxon>
        <taxon>Viridiplantae</taxon>
        <taxon>Streptophyta</taxon>
        <taxon>Embryophyta</taxon>
        <taxon>Tracheophyta</taxon>
        <taxon>Spermatophyta</taxon>
        <taxon>Magnoliopsida</taxon>
        <taxon>eudicotyledons</taxon>
        <taxon>Gunneridae</taxon>
        <taxon>Pentapetalae</taxon>
        <taxon>rosids</taxon>
        <taxon>fabids</taxon>
        <taxon>Rosales</taxon>
        <taxon>Rosaceae</taxon>
        <taxon>Rosoideae</taxon>
        <taxon>Rosoideae incertae sedis</taxon>
        <taxon>Rubus</taxon>
    </lineage>
</organism>
<dbReference type="AlphaFoldDB" id="A0AAW1WY69"/>
<proteinExistence type="predicted"/>
<name>A0AAW1WY69_RUBAR</name>
<feature type="compositionally biased region" description="Basic residues" evidence="1">
    <location>
        <begin position="28"/>
        <end position="39"/>
    </location>
</feature>
<feature type="compositionally biased region" description="Polar residues" evidence="1">
    <location>
        <begin position="62"/>
        <end position="77"/>
    </location>
</feature>
<sequence>MLGVESSLENISPSDQGKVHIKGGQIKQKTRKGHGRRHKSDCLCAICVLKRRRREREENAQIIKSQLEASDNNLSQEFKQEESSHAESPSGENSSSDMDGSLDQNGDAKLEETEVVKTGVSKQQFDGPSREKQEEEEEDDDEGDEEEESETEMKDEGNGGALQQPDKSREEPTVQLQTKTSEKSAAGMQTDTKMITLANEEGTEADNQEKEAQERRKKVKASENLQFENPMLLDLCGFLFPKDTKSIWSGPHSLVQHRISHNSSIHAAINMLMK</sequence>
<evidence type="ECO:0000313" key="2">
    <source>
        <dbReference type="EMBL" id="KAK9929074.1"/>
    </source>
</evidence>
<accession>A0AAW1WY69</accession>
<feature type="region of interest" description="Disordered" evidence="1">
    <location>
        <begin position="55"/>
        <end position="221"/>
    </location>
</feature>
<feature type="region of interest" description="Disordered" evidence="1">
    <location>
        <begin position="1"/>
        <end position="39"/>
    </location>
</feature>
<dbReference type="Proteomes" id="UP001457282">
    <property type="component" value="Unassembled WGS sequence"/>
</dbReference>
<feature type="compositionally biased region" description="Basic and acidic residues" evidence="1">
    <location>
        <begin position="106"/>
        <end position="115"/>
    </location>
</feature>
<dbReference type="PANTHER" id="PTHR47809:SF2">
    <property type="entry name" value="DNA-BINDING BROMODOMAIN-CONTAINING PROTEIN"/>
    <property type="match status" value="1"/>
</dbReference>
<evidence type="ECO:0000256" key="1">
    <source>
        <dbReference type="SAM" id="MobiDB-lite"/>
    </source>
</evidence>
<feature type="compositionally biased region" description="Acidic residues" evidence="1">
    <location>
        <begin position="134"/>
        <end position="150"/>
    </location>
</feature>
<comment type="caution">
    <text evidence="2">The sequence shown here is derived from an EMBL/GenBank/DDBJ whole genome shotgun (WGS) entry which is preliminary data.</text>
</comment>
<dbReference type="PANTHER" id="PTHR47809">
    <property type="entry name" value="DNA-BINDING BROMODOMAIN-CONTAINING PROTEIN"/>
    <property type="match status" value="1"/>
</dbReference>
<dbReference type="EMBL" id="JBEDUW010000005">
    <property type="protein sequence ID" value="KAK9929074.1"/>
    <property type="molecule type" value="Genomic_DNA"/>
</dbReference>
<gene>
    <name evidence="2" type="ORF">M0R45_026184</name>
</gene>